<dbReference type="PANTHER" id="PTHR37973">
    <property type="entry name" value="CHONDROITIN PROTEOGLYCAN 3"/>
    <property type="match status" value="1"/>
</dbReference>
<keyword evidence="2" id="KW-1185">Reference proteome</keyword>
<feature type="signal peptide" evidence="1">
    <location>
        <begin position="1"/>
        <end position="28"/>
    </location>
</feature>
<dbReference type="WBParaSite" id="Gr19_v10_g16606.t1">
    <property type="protein sequence ID" value="Gr19_v10_g16606.t1"/>
    <property type="gene ID" value="Gr19_v10_g16606"/>
</dbReference>
<accession>A0A914HFZ6</accession>
<sequence>MHTFCNNSSRRLFIVLVVFGGLVELLRAPPSVDFDDEEERNFFRTANNVTQISRTKKCILGAECTKHSDCGQAESAKKIGTGARYCKGIRVGKCDCSACKKYWRCKNDVMCGGLKGSCQANGHCDCYSAARKFYKSKDLHGRRTKNAAYVQLCYTDNCATSGDCFGLPCLKGECVC</sequence>
<name>A0A914HFZ6_GLORO</name>
<proteinExistence type="predicted"/>
<reference evidence="3" key="1">
    <citation type="submission" date="2022-11" db="UniProtKB">
        <authorList>
            <consortium name="WormBaseParasite"/>
        </authorList>
    </citation>
    <scope>IDENTIFICATION</scope>
</reference>
<evidence type="ECO:0000313" key="2">
    <source>
        <dbReference type="Proteomes" id="UP000887572"/>
    </source>
</evidence>
<dbReference type="PANTHER" id="PTHR37973:SF1">
    <property type="entry name" value="DICKKOPF_N DOMAIN-CONTAINING PROTEIN"/>
    <property type="match status" value="1"/>
</dbReference>
<dbReference type="InterPro" id="IPR039260">
    <property type="entry name" value="Cpg-3"/>
</dbReference>
<dbReference type="Proteomes" id="UP000887572">
    <property type="component" value="Unplaced"/>
</dbReference>
<feature type="chain" id="PRO_5037617196" evidence="1">
    <location>
        <begin position="29"/>
        <end position="176"/>
    </location>
</feature>
<evidence type="ECO:0000313" key="3">
    <source>
        <dbReference type="WBParaSite" id="Gr19_v10_g16606.t1"/>
    </source>
</evidence>
<organism evidence="2 3">
    <name type="scientific">Globodera rostochiensis</name>
    <name type="common">Golden nematode worm</name>
    <name type="synonym">Heterodera rostochiensis</name>
    <dbReference type="NCBI Taxonomy" id="31243"/>
    <lineage>
        <taxon>Eukaryota</taxon>
        <taxon>Metazoa</taxon>
        <taxon>Ecdysozoa</taxon>
        <taxon>Nematoda</taxon>
        <taxon>Chromadorea</taxon>
        <taxon>Rhabditida</taxon>
        <taxon>Tylenchina</taxon>
        <taxon>Tylenchomorpha</taxon>
        <taxon>Tylenchoidea</taxon>
        <taxon>Heteroderidae</taxon>
        <taxon>Heteroderinae</taxon>
        <taxon>Globodera</taxon>
    </lineage>
</organism>
<keyword evidence="1" id="KW-0732">Signal</keyword>
<protein>
    <submittedName>
        <fullName evidence="3">Uncharacterized protein</fullName>
    </submittedName>
</protein>
<evidence type="ECO:0000256" key="1">
    <source>
        <dbReference type="SAM" id="SignalP"/>
    </source>
</evidence>
<dbReference type="AlphaFoldDB" id="A0A914HFZ6"/>